<dbReference type="NCBIfam" id="NF045541">
    <property type="entry name" value="scaf_prot_MCP2"/>
    <property type="match status" value="1"/>
</dbReference>
<comment type="caution">
    <text evidence="2">The sequence shown here is derived from an EMBL/GenBank/DDBJ whole genome shotgun (WGS) entry which is preliminary data.</text>
</comment>
<feature type="region of interest" description="Disordered" evidence="1">
    <location>
        <begin position="169"/>
        <end position="201"/>
    </location>
</feature>
<dbReference type="Proteomes" id="UP000248134">
    <property type="component" value="Unassembled WGS sequence"/>
</dbReference>
<reference evidence="2 3" key="1">
    <citation type="submission" date="2018-06" db="EMBL/GenBank/DDBJ databases">
        <title>Draft Whole-Genome Sequence of the purple photosynthetic bacterium Rhodospeudomonas palustris XCP.</title>
        <authorList>
            <person name="Rayyan A."/>
            <person name="Meyer T.E."/>
            <person name="Kyndt J.A."/>
        </authorList>
    </citation>
    <scope>NUCLEOTIDE SEQUENCE [LARGE SCALE GENOMIC DNA]</scope>
    <source>
        <strain evidence="2 3">XCP</strain>
    </source>
</reference>
<name>A0A323UY92_RHOPL</name>
<feature type="compositionally biased region" description="Low complexity" evidence="1">
    <location>
        <begin position="179"/>
        <end position="188"/>
    </location>
</feature>
<proteinExistence type="predicted"/>
<evidence type="ECO:0000256" key="1">
    <source>
        <dbReference type="SAM" id="MobiDB-lite"/>
    </source>
</evidence>
<dbReference type="OrthoDB" id="9806592at2"/>
<dbReference type="EMBL" id="QKQS01000012">
    <property type="protein sequence ID" value="PZA12758.1"/>
    <property type="molecule type" value="Genomic_DNA"/>
</dbReference>
<accession>A0A323UY92</accession>
<evidence type="ECO:0000313" key="2">
    <source>
        <dbReference type="EMBL" id="PZA12758.1"/>
    </source>
</evidence>
<dbReference type="RefSeq" id="WP_110785414.1">
    <property type="nucleotide sequence ID" value="NZ_QKQS01000012.1"/>
</dbReference>
<organism evidence="2 3">
    <name type="scientific">Rhodopseudomonas palustris</name>
    <dbReference type="NCBI Taxonomy" id="1076"/>
    <lineage>
        <taxon>Bacteria</taxon>
        <taxon>Pseudomonadati</taxon>
        <taxon>Pseudomonadota</taxon>
        <taxon>Alphaproteobacteria</taxon>
        <taxon>Hyphomicrobiales</taxon>
        <taxon>Nitrobacteraceae</taxon>
        <taxon>Rhodopseudomonas</taxon>
    </lineage>
</organism>
<evidence type="ECO:0000313" key="3">
    <source>
        <dbReference type="Proteomes" id="UP000248134"/>
    </source>
</evidence>
<gene>
    <name evidence="2" type="ORF">DNX69_07660</name>
</gene>
<protein>
    <submittedName>
        <fullName evidence="2">Peptidase</fullName>
    </submittedName>
</protein>
<sequence>MPQVLIRSKPETAELLTREAPVRASSWNAERRTFELVLSAGSSVERFDGAGAFDEVLDLRGAMAPPLLPLLDNHNRFALDGRLGEVSNVKLVRGELIGLARLSRHSPMAQRVAAELGDGVKFGVSIGYRVTAWAERMNTRTKRREKVATAFEVLEASLVAIPADQVATTRSLPVEPEETTTTTTAAANVPPPPAPTTTPATMTRAQVNVEIRSIASTAGLGDAWANQQIDAEATIDAARAAAFAAMAQRAAPANSIRNTSAAIITDHTDPIAIRSAMADALAHRLAPAVCKLEGRAVEYRGSRVLDLVGDLAVANGERINLRDQGALLERAVGSHSTSDFPLLLADATNKALLANYAIAQPTYRKIAARKPFNDFKPHSFLRVGDFPAFREIAENGEVKYGTISESAEKVTAKEFGTGIAIGRRALINDDLSALSDFSAMIATRAAVDENAVAYKALKANAALSDGVALFHADHKNKAATGTVLDADNVSAAVAALRAQKSLDGMALNLQPAFLVVGPQQEVAARKLLAAVVAAKSADVNVWAGFAELVVDAEITGNAWYVFAAPSAAPVLVYGYVAGAEGPQVRTERDFDTQAVKVAAGLDFAAGVVDHRGAYFNAGN</sequence>
<dbReference type="AlphaFoldDB" id="A0A323UY92"/>
<dbReference type="Pfam" id="PF25209">
    <property type="entry name" value="Phage_capsid_4"/>
    <property type="match status" value="1"/>
</dbReference>